<keyword evidence="1" id="KW-0472">Membrane</keyword>
<gene>
    <name evidence="2" type="ORF">JCGZ_10844</name>
</gene>
<keyword evidence="1" id="KW-0812">Transmembrane</keyword>
<proteinExistence type="predicted"/>
<accession>A0A067KVB1</accession>
<dbReference type="EMBL" id="KK914478">
    <property type="protein sequence ID" value="KDP35764.1"/>
    <property type="molecule type" value="Genomic_DNA"/>
</dbReference>
<name>A0A067KVB1_JATCU</name>
<dbReference type="Proteomes" id="UP000027138">
    <property type="component" value="Unassembled WGS sequence"/>
</dbReference>
<dbReference type="OrthoDB" id="1904110at2759"/>
<reference evidence="2 3" key="1">
    <citation type="journal article" date="2014" name="PLoS ONE">
        <title>Global Analysis of Gene Expression Profiles in Physic Nut (Jatropha curcas L.) Seedlings Exposed to Salt Stress.</title>
        <authorList>
            <person name="Zhang L."/>
            <person name="Zhang C."/>
            <person name="Wu P."/>
            <person name="Chen Y."/>
            <person name="Li M."/>
            <person name="Jiang H."/>
            <person name="Wu G."/>
        </authorList>
    </citation>
    <scope>NUCLEOTIDE SEQUENCE [LARGE SCALE GENOMIC DNA]</scope>
    <source>
        <strain evidence="3">cv. GZQX0401</strain>
        <tissue evidence="2">Young leaves</tissue>
    </source>
</reference>
<evidence type="ECO:0000313" key="2">
    <source>
        <dbReference type="EMBL" id="KDP35764.1"/>
    </source>
</evidence>
<dbReference type="PANTHER" id="PTHR33564:SF8">
    <property type="entry name" value="TRANSMEMBRANE PROTEIN"/>
    <property type="match status" value="1"/>
</dbReference>
<sequence>MTSSNNSTGLGFMAAFAVSGSVLLIARHVHKRSKRCEGKKRVRFADDVIEPSGNNKHLSKIAEGSGSGGHVINNYMQSYSAKLLEDMPLNRQILYKGIIEYKALKGYNI</sequence>
<protein>
    <submittedName>
        <fullName evidence="2">Uncharacterized protein</fullName>
    </submittedName>
</protein>
<evidence type="ECO:0000256" key="1">
    <source>
        <dbReference type="SAM" id="Phobius"/>
    </source>
</evidence>
<dbReference type="AlphaFoldDB" id="A0A067KVB1"/>
<keyword evidence="3" id="KW-1185">Reference proteome</keyword>
<dbReference type="PANTHER" id="PTHR33564">
    <property type="entry name" value="TRANSMEMBRANE PROTEIN"/>
    <property type="match status" value="1"/>
</dbReference>
<feature type="transmembrane region" description="Helical" evidence="1">
    <location>
        <begin position="6"/>
        <end position="26"/>
    </location>
</feature>
<keyword evidence="1" id="KW-1133">Transmembrane helix</keyword>
<organism evidence="2 3">
    <name type="scientific">Jatropha curcas</name>
    <name type="common">Barbados nut</name>
    <dbReference type="NCBI Taxonomy" id="180498"/>
    <lineage>
        <taxon>Eukaryota</taxon>
        <taxon>Viridiplantae</taxon>
        <taxon>Streptophyta</taxon>
        <taxon>Embryophyta</taxon>
        <taxon>Tracheophyta</taxon>
        <taxon>Spermatophyta</taxon>
        <taxon>Magnoliopsida</taxon>
        <taxon>eudicotyledons</taxon>
        <taxon>Gunneridae</taxon>
        <taxon>Pentapetalae</taxon>
        <taxon>rosids</taxon>
        <taxon>fabids</taxon>
        <taxon>Malpighiales</taxon>
        <taxon>Euphorbiaceae</taxon>
        <taxon>Crotonoideae</taxon>
        <taxon>Jatropheae</taxon>
        <taxon>Jatropha</taxon>
    </lineage>
</organism>
<evidence type="ECO:0000313" key="3">
    <source>
        <dbReference type="Proteomes" id="UP000027138"/>
    </source>
</evidence>